<evidence type="ECO:0000313" key="2">
    <source>
        <dbReference type="Proteomes" id="UP000316778"/>
    </source>
</evidence>
<reference evidence="1 2" key="1">
    <citation type="journal article" date="2013" name="Stand. Genomic Sci.">
        <title>Genomic Encyclopedia of Type Strains, Phase I: The one thousand microbial genomes (KMG-I) project.</title>
        <authorList>
            <person name="Kyrpides N.C."/>
            <person name="Woyke T."/>
            <person name="Eisen J.A."/>
            <person name="Garrity G."/>
            <person name="Lilburn T.G."/>
            <person name="Beck B.J."/>
            <person name="Whitman W.B."/>
            <person name="Hugenholtz P."/>
            <person name="Klenk H.P."/>
        </authorList>
    </citation>
    <scope>NUCLEOTIDE SEQUENCE [LARGE SCALE GENOMIC DNA]</scope>
    <source>
        <strain evidence="1 2">DSM 13484</strain>
    </source>
</reference>
<sequence length="136" mass="15968">MIEVHNLRILNKAINTITHATLETYEIYTNFFAKLKIEGTVYEYSGSDMYSCLEYYRLLLEERGLFILCYGSRIDTHPSGMLRDMSGGFKTYLLIWGELPTIVVNMLDYSDENIGTVEEQKEYFDKWRVHIKGEKN</sequence>
<dbReference type="OrthoDB" id="775526at2"/>
<protein>
    <submittedName>
        <fullName evidence="1">Uncharacterized protein</fullName>
    </submittedName>
</protein>
<keyword evidence="2" id="KW-1185">Reference proteome</keyword>
<dbReference type="Proteomes" id="UP000316778">
    <property type="component" value="Unassembled WGS sequence"/>
</dbReference>
<comment type="caution">
    <text evidence="1">The sequence shown here is derived from an EMBL/GenBank/DDBJ whole genome shotgun (WGS) entry which is preliminary data.</text>
</comment>
<accession>A0A562T6J5</accession>
<dbReference type="RefSeq" id="WP_145714772.1">
    <property type="nucleotide sequence ID" value="NZ_BAAAFY010000001.1"/>
</dbReference>
<evidence type="ECO:0000313" key="1">
    <source>
        <dbReference type="EMBL" id="TWI88874.1"/>
    </source>
</evidence>
<dbReference type="AlphaFoldDB" id="A0A562T6J5"/>
<organism evidence="1 2">
    <name type="scientific">Chitinophaga japonensis</name>
    <name type="common">Flexibacter japonensis</name>
    <dbReference type="NCBI Taxonomy" id="104662"/>
    <lineage>
        <taxon>Bacteria</taxon>
        <taxon>Pseudomonadati</taxon>
        <taxon>Bacteroidota</taxon>
        <taxon>Chitinophagia</taxon>
        <taxon>Chitinophagales</taxon>
        <taxon>Chitinophagaceae</taxon>
        <taxon>Chitinophaga</taxon>
    </lineage>
</organism>
<name>A0A562T6J5_CHIJA</name>
<dbReference type="EMBL" id="VLLG01000003">
    <property type="protein sequence ID" value="TWI88874.1"/>
    <property type="molecule type" value="Genomic_DNA"/>
</dbReference>
<gene>
    <name evidence="1" type="ORF">LX66_2962</name>
</gene>
<proteinExistence type="predicted"/>